<reference evidence="1 2" key="1">
    <citation type="journal article" date="2008" name="Nature">
        <title>The genome of Laccaria bicolor provides insights into mycorrhizal symbiosis.</title>
        <authorList>
            <person name="Martin F."/>
            <person name="Aerts A."/>
            <person name="Ahren D."/>
            <person name="Brun A."/>
            <person name="Danchin E.G.J."/>
            <person name="Duchaussoy F."/>
            <person name="Gibon J."/>
            <person name="Kohler A."/>
            <person name="Lindquist E."/>
            <person name="Pereda V."/>
            <person name="Salamov A."/>
            <person name="Shapiro H.J."/>
            <person name="Wuyts J."/>
            <person name="Blaudez D."/>
            <person name="Buee M."/>
            <person name="Brokstein P."/>
            <person name="Canbaeck B."/>
            <person name="Cohen D."/>
            <person name="Courty P.E."/>
            <person name="Coutinho P.M."/>
            <person name="Delaruelle C."/>
            <person name="Detter J.C."/>
            <person name="Deveau A."/>
            <person name="DiFazio S."/>
            <person name="Duplessis S."/>
            <person name="Fraissinet-Tachet L."/>
            <person name="Lucic E."/>
            <person name="Frey-Klett P."/>
            <person name="Fourrey C."/>
            <person name="Feussner I."/>
            <person name="Gay G."/>
            <person name="Grimwood J."/>
            <person name="Hoegger P.J."/>
            <person name="Jain P."/>
            <person name="Kilaru S."/>
            <person name="Labbe J."/>
            <person name="Lin Y.C."/>
            <person name="Legue V."/>
            <person name="Le Tacon F."/>
            <person name="Marmeisse R."/>
            <person name="Melayah D."/>
            <person name="Montanini B."/>
            <person name="Muratet M."/>
            <person name="Nehls U."/>
            <person name="Niculita-Hirzel H."/>
            <person name="Oudot-Le Secq M.P."/>
            <person name="Peter M."/>
            <person name="Quesneville H."/>
            <person name="Rajashekar B."/>
            <person name="Reich M."/>
            <person name="Rouhier N."/>
            <person name="Schmutz J."/>
            <person name="Yin T."/>
            <person name="Chalot M."/>
            <person name="Henrissat B."/>
            <person name="Kuees U."/>
            <person name="Lucas S."/>
            <person name="Van de Peer Y."/>
            <person name="Podila G.K."/>
            <person name="Polle A."/>
            <person name="Pukkila P.J."/>
            <person name="Richardson P.M."/>
            <person name="Rouze P."/>
            <person name="Sanders I.R."/>
            <person name="Stajich J.E."/>
            <person name="Tunlid A."/>
            <person name="Tuskan G."/>
            <person name="Grigoriev I.V."/>
        </authorList>
    </citation>
    <scope>NUCLEOTIDE SEQUENCE [LARGE SCALE GENOMIC DNA]</scope>
    <source>
        <strain evidence="2">S238N-H82 / ATCC MYA-4686</strain>
    </source>
</reference>
<sequence length="128" mass="14346">MIGKWLLLPVYLLIHHHSPAPVYLRDNSSFSIHPYPIHCAISLPFPPPQFCLTRSLPILPTSPFVWFPVPSCICCPSNSHLILGFVHTRDLREGERVEEGVTSGGLGPWMKACSSGGLRVYPLSYEHR</sequence>
<name>B0CRP2_LACBS</name>
<dbReference type="EMBL" id="DS547091">
    <property type="protein sequence ID" value="EDR15857.1"/>
    <property type="molecule type" value="Genomic_DNA"/>
</dbReference>
<accession>B0CRP2</accession>
<dbReference type="GeneID" id="6070010"/>
<protein>
    <submittedName>
        <fullName evidence="1">Predicted protein</fullName>
    </submittedName>
</protein>
<dbReference type="HOGENOM" id="CLU_1959938_0_0_1"/>
<evidence type="ECO:0000313" key="1">
    <source>
        <dbReference type="EMBL" id="EDR15857.1"/>
    </source>
</evidence>
<gene>
    <name evidence="1" type="ORF">LACBIDRAFT_301234</name>
</gene>
<dbReference type="AlphaFoldDB" id="B0CRP2"/>
<dbReference type="InParanoid" id="B0CRP2"/>
<organism evidence="2">
    <name type="scientific">Laccaria bicolor (strain S238N-H82 / ATCC MYA-4686)</name>
    <name type="common">Bicoloured deceiver</name>
    <name type="synonym">Laccaria laccata var. bicolor</name>
    <dbReference type="NCBI Taxonomy" id="486041"/>
    <lineage>
        <taxon>Eukaryota</taxon>
        <taxon>Fungi</taxon>
        <taxon>Dikarya</taxon>
        <taxon>Basidiomycota</taxon>
        <taxon>Agaricomycotina</taxon>
        <taxon>Agaricomycetes</taxon>
        <taxon>Agaricomycetidae</taxon>
        <taxon>Agaricales</taxon>
        <taxon>Agaricineae</taxon>
        <taxon>Hydnangiaceae</taxon>
        <taxon>Laccaria</taxon>
    </lineage>
</organism>
<dbReference type="Proteomes" id="UP000001194">
    <property type="component" value="Unassembled WGS sequence"/>
</dbReference>
<dbReference type="KEGG" id="lbc:LACBIDRAFT_301234"/>
<dbReference type="RefSeq" id="XP_001874065.1">
    <property type="nucleotide sequence ID" value="XM_001874030.1"/>
</dbReference>
<keyword evidence="2" id="KW-1185">Reference proteome</keyword>
<proteinExistence type="predicted"/>
<evidence type="ECO:0000313" key="2">
    <source>
        <dbReference type="Proteomes" id="UP000001194"/>
    </source>
</evidence>